<feature type="compositionally biased region" description="Polar residues" evidence="1">
    <location>
        <begin position="1"/>
        <end position="19"/>
    </location>
</feature>
<dbReference type="Proteomes" id="UP000054481">
    <property type="component" value="Unassembled WGS sequence"/>
</dbReference>
<dbReference type="AlphaFoldDB" id="A0A0F8A4Q5"/>
<gene>
    <name evidence="2" type="ORF">HIM_06657</name>
</gene>
<evidence type="ECO:0000313" key="3">
    <source>
        <dbReference type="Proteomes" id="UP000054481"/>
    </source>
</evidence>
<dbReference type="EMBL" id="KQ030530">
    <property type="protein sequence ID" value="KJZ73989.1"/>
    <property type="molecule type" value="Genomic_DNA"/>
</dbReference>
<reference evidence="2 3" key="1">
    <citation type="journal article" date="2014" name="Genome Biol. Evol.">
        <title>Comparative genomics and transcriptomics analyses reveal divergent lifestyle features of nematode endoparasitic fungus Hirsutella minnesotensis.</title>
        <authorList>
            <person name="Lai Y."/>
            <person name="Liu K."/>
            <person name="Zhang X."/>
            <person name="Zhang X."/>
            <person name="Li K."/>
            <person name="Wang N."/>
            <person name="Shu C."/>
            <person name="Wu Y."/>
            <person name="Wang C."/>
            <person name="Bushley K.E."/>
            <person name="Xiang M."/>
            <person name="Liu X."/>
        </authorList>
    </citation>
    <scope>NUCLEOTIDE SEQUENCE [LARGE SCALE GENOMIC DNA]</scope>
    <source>
        <strain evidence="2 3">3608</strain>
    </source>
</reference>
<evidence type="ECO:0000256" key="1">
    <source>
        <dbReference type="SAM" id="MobiDB-lite"/>
    </source>
</evidence>
<accession>A0A0F8A4Q5</accession>
<sequence>MPFANKKQSPSTADSTPKGTTRAKGNAGPAASAFSAGSAVSAETAIPHRIPPGTYFLAAQVAQGLEAEVGKDSQVARDFESFMAALGQDFVEAVNHRHQMRSYRDRARAQGNATRTVGGNTMLSFGFLLTGLDAIKGTCPHEAAAGRQAVEEIIEACGGAEFKKTIQAWMAQDGASLRESWDLAVQLSAGQVPPAQASREKTE</sequence>
<feature type="region of interest" description="Disordered" evidence="1">
    <location>
        <begin position="1"/>
        <end position="33"/>
    </location>
</feature>
<protein>
    <submittedName>
        <fullName evidence="2">Uncharacterized protein</fullName>
    </submittedName>
</protein>
<organism evidence="2 3">
    <name type="scientific">Hirsutella minnesotensis 3608</name>
    <dbReference type="NCBI Taxonomy" id="1043627"/>
    <lineage>
        <taxon>Eukaryota</taxon>
        <taxon>Fungi</taxon>
        <taxon>Dikarya</taxon>
        <taxon>Ascomycota</taxon>
        <taxon>Pezizomycotina</taxon>
        <taxon>Sordariomycetes</taxon>
        <taxon>Hypocreomycetidae</taxon>
        <taxon>Hypocreales</taxon>
        <taxon>Ophiocordycipitaceae</taxon>
        <taxon>Hirsutella</taxon>
    </lineage>
</organism>
<evidence type="ECO:0000313" key="2">
    <source>
        <dbReference type="EMBL" id="KJZ73989.1"/>
    </source>
</evidence>
<proteinExistence type="predicted"/>
<keyword evidence="3" id="KW-1185">Reference proteome</keyword>
<name>A0A0F8A4Q5_9HYPO</name>